<evidence type="ECO:0000313" key="2">
    <source>
        <dbReference type="EMBL" id="SVC68625.1"/>
    </source>
</evidence>
<organism evidence="2">
    <name type="scientific">marine metagenome</name>
    <dbReference type="NCBI Taxonomy" id="408172"/>
    <lineage>
        <taxon>unclassified sequences</taxon>
        <taxon>metagenomes</taxon>
        <taxon>ecological metagenomes</taxon>
    </lineage>
</organism>
<reference evidence="2" key="1">
    <citation type="submission" date="2018-05" db="EMBL/GenBank/DDBJ databases">
        <authorList>
            <person name="Lanie J.A."/>
            <person name="Ng W.-L."/>
            <person name="Kazmierczak K.M."/>
            <person name="Andrzejewski T.M."/>
            <person name="Davidsen T.M."/>
            <person name="Wayne K.J."/>
            <person name="Tettelin H."/>
            <person name="Glass J.I."/>
            <person name="Rusch D."/>
            <person name="Podicherti R."/>
            <person name="Tsui H.-C.T."/>
            <person name="Winkler M.E."/>
        </authorList>
    </citation>
    <scope>NUCLEOTIDE SEQUENCE</scope>
</reference>
<evidence type="ECO:0000256" key="1">
    <source>
        <dbReference type="SAM" id="MobiDB-lite"/>
    </source>
</evidence>
<sequence length="86" mass="9825">MTERQIKPKEQSQSHLLGLGLDCDDGHVRITKAEDFSILGGSEETHDNMTETVCKTFENLEQRKKRLDDVEPQELADLLEKNSPEK</sequence>
<feature type="region of interest" description="Disordered" evidence="1">
    <location>
        <begin position="65"/>
        <end position="86"/>
    </location>
</feature>
<proteinExistence type="predicted"/>
<dbReference type="EMBL" id="UINC01105019">
    <property type="protein sequence ID" value="SVC68625.1"/>
    <property type="molecule type" value="Genomic_DNA"/>
</dbReference>
<gene>
    <name evidence="2" type="ORF">METZ01_LOCUS321479</name>
</gene>
<accession>A0A382P7N1</accession>
<dbReference type="AlphaFoldDB" id="A0A382P7N1"/>
<protein>
    <submittedName>
        <fullName evidence="2">Uncharacterized protein</fullName>
    </submittedName>
</protein>
<name>A0A382P7N1_9ZZZZ</name>